<dbReference type="GO" id="GO:0070967">
    <property type="term" value="F:coenzyme F420 binding"/>
    <property type="evidence" value="ECO:0007669"/>
    <property type="project" value="TreeGrafter"/>
</dbReference>
<dbReference type="PANTHER" id="PTHR35176:SF4">
    <property type="entry name" value="PYRIDOXAMINE 5'-PHOSPHATE OXIDASE-RELATED FMN-BINDING"/>
    <property type="match status" value="1"/>
</dbReference>
<evidence type="ECO:0000313" key="3">
    <source>
        <dbReference type="EMBL" id="RXZ85607.1"/>
    </source>
</evidence>
<dbReference type="GO" id="GO:0005829">
    <property type="term" value="C:cytosol"/>
    <property type="evidence" value="ECO:0007669"/>
    <property type="project" value="TreeGrafter"/>
</dbReference>
<dbReference type="AlphaFoldDB" id="A0A4Q2M354"/>
<gene>
    <name evidence="3" type="ORF">ESP50_13995</name>
</gene>
<dbReference type="PANTHER" id="PTHR35176">
    <property type="entry name" value="HEME OXYGENASE HI_0854-RELATED"/>
    <property type="match status" value="1"/>
</dbReference>
<evidence type="ECO:0000259" key="2">
    <source>
        <dbReference type="Pfam" id="PF01243"/>
    </source>
</evidence>
<accession>A0A4Q2M354</accession>
<dbReference type="Proteomes" id="UP000292686">
    <property type="component" value="Unassembled WGS sequence"/>
</dbReference>
<dbReference type="InterPro" id="IPR012349">
    <property type="entry name" value="Split_barrel_FMN-bd"/>
</dbReference>
<dbReference type="EMBL" id="SDPM01000008">
    <property type="protein sequence ID" value="RXZ85607.1"/>
    <property type="molecule type" value="Genomic_DNA"/>
</dbReference>
<evidence type="ECO:0000313" key="4">
    <source>
        <dbReference type="Proteomes" id="UP000292686"/>
    </source>
</evidence>
<dbReference type="OrthoDB" id="157302at2"/>
<feature type="domain" description="Pyridoxamine 5'-phosphate oxidase N-terminal" evidence="2">
    <location>
        <begin position="31"/>
        <end position="155"/>
    </location>
</feature>
<organism evidence="3 4">
    <name type="scientific">Agromyces atrinae</name>
    <dbReference type="NCBI Taxonomy" id="592376"/>
    <lineage>
        <taxon>Bacteria</taxon>
        <taxon>Bacillati</taxon>
        <taxon>Actinomycetota</taxon>
        <taxon>Actinomycetes</taxon>
        <taxon>Micrococcales</taxon>
        <taxon>Microbacteriaceae</taxon>
        <taxon>Agromyces</taxon>
    </lineage>
</organism>
<dbReference type="Pfam" id="PF01243">
    <property type="entry name" value="PNPOx_N"/>
    <property type="match status" value="1"/>
</dbReference>
<dbReference type="GO" id="GO:0016627">
    <property type="term" value="F:oxidoreductase activity, acting on the CH-CH group of donors"/>
    <property type="evidence" value="ECO:0007669"/>
    <property type="project" value="TreeGrafter"/>
</dbReference>
<sequence length="158" mass="17704">MSRARAGGDGEIMTERFTWDTANDVHARSLARLESEQIIWITTIGRNGFPHAVPVWFLWHDGAVVIFSEPATAKVKNLRENEHALAHLEAGDDHEQLTVLQGVARISERSASEWLAEIGDRYGAKYEHGLAELKLTAETMSEKYSSVIVLEPTHLIAW</sequence>
<keyword evidence="1" id="KW-0560">Oxidoreductase</keyword>
<dbReference type="InterPro" id="IPR052019">
    <property type="entry name" value="F420H2_bilvrd_red/Heme_oxyg"/>
</dbReference>
<keyword evidence="4" id="KW-1185">Reference proteome</keyword>
<dbReference type="InterPro" id="IPR011576">
    <property type="entry name" value="Pyridox_Oxase_N"/>
</dbReference>
<reference evidence="3 4" key="1">
    <citation type="submission" date="2019-01" db="EMBL/GenBank/DDBJ databases">
        <title>Agromyces.</title>
        <authorList>
            <person name="Li J."/>
        </authorList>
    </citation>
    <scope>NUCLEOTIDE SEQUENCE [LARGE SCALE GENOMIC DNA]</scope>
    <source>
        <strain evidence="3 4">DSM 23870</strain>
    </source>
</reference>
<protein>
    <recommendedName>
        <fullName evidence="2">Pyridoxamine 5'-phosphate oxidase N-terminal domain-containing protein</fullName>
    </recommendedName>
</protein>
<proteinExistence type="predicted"/>
<name>A0A4Q2M354_9MICO</name>
<dbReference type="SUPFAM" id="SSF50475">
    <property type="entry name" value="FMN-binding split barrel"/>
    <property type="match status" value="1"/>
</dbReference>
<dbReference type="Gene3D" id="2.30.110.10">
    <property type="entry name" value="Electron Transport, Fmn-binding Protein, Chain A"/>
    <property type="match status" value="1"/>
</dbReference>
<evidence type="ECO:0000256" key="1">
    <source>
        <dbReference type="ARBA" id="ARBA00023002"/>
    </source>
</evidence>
<comment type="caution">
    <text evidence="3">The sequence shown here is derived from an EMBL/GenBank/DDBJ whole genome shotgun (WGS) entry which is preliminary data.</text>
</comment>